<dbReference type="Proteomes" id="UP000826271">
    <property type="component" value="Unassembled WGS sequence"/>
</dbReference>
<dbReference type="EMBL" id="WHWC01000018">
    <property type="protein sequence ID" value="KAG8365695.1"/>
    <property type="molecule type" value="Genomic_DNA"/>
</dbReference>
<keyword evidence="2" id="KW-1185">Reference proteome</keyword>
<accession>A0AAV6WFK3</accession>
<proteinExistence type="predicted"/>
<dbReference type="AlphaFoldDB" id="A0AAV6WFK3"/>
<evidence type="ECO:0000313" key="2">
    <source>
        <dbReference type="Proteomes" id="UP000826271"/>
    </source>
</evidence>
<comment type="caution">
    <text evidence="1">The sequence shown here is derived from an EMBL/GenBank/DDBJ whole genome shotgun (WGS) entry which is preliminary data.</text>
</comment>
<gene>
    <name evidence="1" type="ORF">BUALT_Bualt18G0133400</name>
</gene>
<protein>
    <submittedName>
        <fullName evidence="1">Uncharacterized protein</fullName>
    </submittedName>
</protein>
<organism evidence="1 2">
    <name type="scientific">Buddleja alternifolia</name>
    <dbReference type="NCBI Taxonomy" id="168488"/>
    <lineage>
        <taxon>Eukaryota</taxon>
        <taxon>Viridiplantae</taxon>
        <taxon>Streptophyta</taxon>
        <taxon>Embryophyta</taxon>
        <taxon>Tracheophyta</taxon>
        <taxon>Spermatophyta</taxon>
        <taxon>Magnoliopsida</taxon>
        <taxon>eudicotyledons</taxon>
        <taxon>Gunneridae</taxon>
        <taxon>Pentapetalae</taxon>
        <taxon>asterids</taxon>
        <taxon>lamiids</taxon>
        <taxon>Lamiales</taxon>
        <taxon>Scrophulariaceae</taxon>
        <taxon>Buddlejeae</taxon>
        <taxon>Buddleja</taxon>
    </lineage>
</organism>
<evidence type="ECO:0000313" key="1">
    <source>
        <dbReference type="EMBL" id="KAG8365695.1"/>
    </source>
</evidence>
<reference evidence="1" key="1">
    <citation type="submission" date="2019-10" db="EMBL/GenBank/DDBJ databases">
        <authorList>
            <person name="Zhang R."/>
            <person name="Pan Y."/>
            <person name="Wang J."/>
            <person name="Ma R."/>
            <person name="Yu S."/>
        </authorList>
    </citation>
    <scope>NUCLEOTIDE SEQUENCE</scope>
    <source>
        <strain evidence="1">LA-IB0</strain>
        <tissue evidence="1">Leaf</tissue>
    </source>
</reference>
<name>A0AAV6WFK3_9LAMI</name>
<sequence length="94" mass="10980">MENGFPGKKKVDRFTKLEERKQHLIDKERSVLLEVMNVIERATPLLTRSIDLKWQMGDISLLKDAVSQLDEPFLLVIVAILRLKTYPLIPEYED</sequence>